<evidence type="ECO:0000313" key="12">
    <source>
        <dbReference type="Proteomes" id="UP000183039"/>
    </source>
</evidence>
<dbReference type="Gene3D" id="3.90.105.10">
    <property type="entry name" value="Molybdopterin biosynthesis moea protein, domain 2"/>
    <property type="match status" value="1"/>
</dbReference>
<dbReference type="SUPFAM" id="SSF63882">
    <property type="entry name" value="MoeA N-terminal region -like"/>
    <property type="match status" value="1"/>
</dbReference>
<comment type="function">
    <text evidence="1 7">Catalyzes the insertion of molybdate into adenylated molybdopterin with the concomitant release of AMP.</text>
</comment>
<dbReference type="Gene3D" id="3.40.980.10">
    <property type="entry name" value="MoaB/Mog-like domain"/>
    <property type="match status" value="1"/>
</dbReference>
<dbReference type="Gene3D" id="2.170.190.11">
    <property type="entry name" value="Molybdopterin biosynthesis moea protein, domain 3"/>
    <property type="match status" value="1"/>
</dbReference>
<comment type="similarity">
    <text evidence="2 7">Belongs to the MoeA family.</text>
</comment>
<keyword evidence="5 7" id="KW-0500">Molybdenum</keyword>
<reference evidence="9 11" key="2">
    <citation type="submission" date="2015-12" db="EMBL/GenBank/DDBJ databases">
        <authorList>
            <person name="Lauer A."/>
            <person name="Humrighouse B."/>
            <person name="Loparev V."/>
            <person name="Shewmaker P.L."/>
            <person name="Whitney A.M."/>
            <person name="McLaughlin R.W."/>
        </authorList>
    </citation>
    <scope>NUCLEOTIDE SEQUENCE [LARGE SCALE GENOMIC DNA]</scope>
    <source>
        <strain evidence="9 11">LMG 23085</strain>
    </source>
</reference>
<evidence type="ECO:0000256" key="4">
    <source>
        <dbReference type="ARBA" id="ARBA00021108"/>
    </source>
</evidence>
<protein>
    <recommendedName>
        <fullName evidence="4 7">Molybdopterin molybdenumtransferase</fullName>
        <ecNumber evidence="3 7">2.10.1.1</ecNumber>
    </recommendedName>
</protein>
<evidence type="ECO:0000256" key="7">
    <source>
        <dbReference type="RuleBase" id="RU365090"/>
    </source>
</evidence>
<dbReference type="InterPro" id="IPR038987">
    <property type="entry name" value="MoeA-like"/>
</dbReference>
<dbReference type="OrthoDB" id="9804758at2"/>
<dbReference type="SUPFAM" id="SSF63867">
    <property type="entry name" value="MoeA C-terminal domain-like"/>
    <property type="match status" value="1"/>
</dbReference>
<evidence type="ECO:0000313" key="9">
    <source>
        <dbReference type="EMBL" id="ALR99998.1"/>
    </source>
</evidence>
<dbReference type="GO" id="GO:0006777">
    <property type="term" value="P:Mo-molybdopterin cofactor biosynthetic process"/>
    <property type="evidence" value="ECO:0007669"/>
    <property type="project" value="UniProtKB-UniRule"/>
</dbReference>
<dbReference type="InterPro" id="IPR036688">
    <property type="entry name" value="MoeA_C_domain_IV_sf"/>
</dbReference>
<dbReference type="InterPro" id="IPR036425">
    <property type="entry name" value="MoaB/Mog-like_dom_sf"/>
</dbReference>
<evidence type="ECO:0000313" key="10">
    <source>
        <dbReference type="EMBL" id="OJG92689.1"/>
    </source>
</evidence>
<evidence type="ECO:0000313" key="11">
    <source>
        <dbReference type="Proteomes" id="UP000065511"/>
    </source>
</evidence>
<dbReference type="InterPro" id="IPR001453">
    <property type="entry name" value="MoaB/Mog_dom"/>
</dbReference>
<evidence type="ECO:0000256" key="2">
    <source>
        <dbReference type="ARBA" id="ARBA00010763"/>
    </source>
</evidence>
<comment type="cofactor">
    <cofactor evidence="7">
        <name>Mg(2+)</name>
        <dbReference type="ChEBI" id="CHEBI:18420"/>
    </cofactor>
</comment>
<dbReference type="InterPro" id="IPR036135">
    <property type="entry name" value="MoeA_linker/N_sf"/>
</dbReference>
<dbReference type="Gene3D" id="2.40.340.10">
    <property type="entry name" value="MoeA, C-terminal, domain IV"/>
    <property type="match status" value="1"/>
</dbReference>
<evidence type="ECO:0000259" key="8">
    <source>
        <dbReference type="SMART" id="SM00852"/>
    </source>
</evidence>
<dbReference type="Pfam" id="PF03453">
    <property type="entry name" value="MoeA_N"/>
    <property type="match status" value="1"/>
</dbReference>
<evidence type="ECO:0000256" key="3">
    <source>
        <dbReference type="ARBA" id="ARBA00013269"/>
    </source>
</evidence>
<comment type="catalytic activity">
    <reaction evidence="6">
        <text>adenylyl-molybdopterin + molybdate = Mo-molybdopterin + AMP + H(+)</text>
        <dbReference type="Rhea" id="RHEA:35047"/>
        <dbReference type="ChEBI" id="CHEBI:15378"/>
        <dbReference type="ChEBI" id="CHEBI:36264"/>
        <dbReference type="ChEBI" id="CHEBI:62727"/>
        <dbReference type="ChEBI" id="CHEBI:71302"/>
        <dbReference type="ChEBI" id="CHEBI:456215"/>
        <dbReference type="EC" id="2.10.1.1"/>
    </reaction>
</comment>
<dbReference type="PANTHER" id="PTHR10192:SF5">
    <property type="entry name" value="GEPHYRIN"/>
    <property type="match status" value="1"/>
</dbReference>
<dbReference type="GO" id="GO:0061599">
    <property type="term" value="F:molybdopterin molybdotransferase activity"/>
    <property type="evidence" value="ECO:0007669"/>
    <property type="project" value="UniProtKB-UniRule"/>
</dbReference>
<proteinExistence type="inferred from homology"/>
<dbReference type="GO" id="GO:0046872">
    <property type="term" value="F:metal ion binding"/>
    <property type="evidence" value="ECO:0007669"/>
    <property type="project" value="UniProtKB-UniRule"/>
</dbReference>
<dbReference type="EMBL" id="JXLC01000004">
    <property type="protein sequence ID" value="OJG92689.1"/>
    <property type="molecule type" value="Genomic_DNA"/>
</dbReference>
<keyword evidence="11" id="KW-1185">Reference proteome</keyword>
<feature type="domain" description="MoaB/Mog" evidence="8">
    <location>
        <begin position="181"/>
        <end position="319"/>
    </location>
</feature>
<dbReference type="EC" id="2.10.1.1" evidence="3 7"/>
<dbReference type="Proteomes" id="UP000065511">
    <property type="component" value="Chromosome"/>
</dbReference>
<keyword evidence="7" id="KW-0460">Magnesium</keyword>
<name>A0A0S3K6T4_9ENTE</name>
<reference evidence="10 12" key="1">
    <citation type="submission" date="2014-12" db="EMBL/GenBank/DDBJ databases">
        <title>Draft genome sequences of 29 type strains of Enterococci.</title>
        <authorList>
            <person name="Zhong Z."/>
            <person name="Sun Z."/>
            <person name="Liu W."/>
            <person name="Zhang W."/>
            <person name="Zhang H."/>
        </authorList>
    </citation>
    <scope>NUCLEOTIDE SEQUENCE [LARGE SCALE GENOMIC DNA]</scope>
    <source>
        <strain evidence="10 12">DSM 22801</strain>
    </source>
</reference>
<accession>A0A0S3K6T4</accession>
<dbReference type="KEGG" id="ess:ATZ33_00950"/>
<comment type="pathway">
    <text evidence="7">Cofactor biosynthesis; molybdopterin biosynthesis.</text>
</comment>
<dbReference type="InterPro" id="IPR005110">
    <property type="entry name" value="MoeA_linker/N"/>
</dbReference>
<dbReference type="SMART" id="SM00852">
    <property type="entry name" value="MoCF_biosynth"/>
    <property type="match status" value="1"/>
</dbReference>
<keyword evidence="7" id="KW-0501">Molybdenum cofactor biosynthesis</keyword>
<keyword evidence="7" id="KW-0808">Transferase</keyword>
<dbReference type="Pfam" id="PF00994">
    <property type="entry name" value="MoCF_biosynth"/>
    <property type="match status" value="1"/>
</dbReference>
<dbReference type="RefSeq" id="WP_071876694.1">
    <property type="nucleotide sequence ID" value="NZ_JXLC01000004.1"/>
</dbReference>
<evidence type="ECO:0000256" key="6">
    <source>
        <dbReference type="ARBA" id="ARBA00047317"/>
    </source>
</evidence>
<dbReference type="SUPFAM" id="SSF53218">
    <property type="entry name" value="Molybdenum cofactor biosynthesis proteins"/>
    <property type="match status" value="1"/>
</dbReference>
<dbReference type="CDD" id="cd00887">
    <property type="entry name" value="MoeA"/>
    <property type="match status" value="1"/>
</dbReference>
<dbReference type="PANTHER" id="PTHR10192">
    <property type="entry name" value="MOLYBDOPTERIN BIOSYNTHESIS PROTEIN"/>
    <property type="match status" value="1"/>
</dbReference>
<gene>
    <name evidence="9" type="ORF">ATZ33_00950</name>
    <name evidence="10" type="ORF">RV15_GL002634</name>
</gene>
<evidence type="ECO:0000256" key="5">
    <source>
        <dbReference type="ARBA" id="ARBA00022505"/>
    </source>
</evidence>
<dbReference type="AlphaFoldDB" id="A0A0S3K6T4"/>
<dbReference type="Proteomes" id="UP000183039">
    <property type="component" value="Unassembled WGS sequence"/>
</dbReference>
<dbReference type="EMBL" id="CP013614">
    <property type="protein sequence ID" value="ALR99998.1"/>
    <property type="molecule type" value="Genomic_DNA"/>
</dbReference>
<organism evidence="10 12">
    <name type="scientific">Enterococcus silesiacus</name>
    <dbReference type="NCBI Taxonomy" id="332949"/>
    <lineage>
        <taxon>Bacteria</taxon>
        <taxon>Bacillati</taxon>
        <taxon>Bacillota</taxon>
        <taxon>Bacilli</taxon>
        <taxon>Lactobacillales</taxon>
        <taxon>Enterococcaceae</taxon>
        <taxon>Enterococcus</taxon>
    </lineage>
</organism>
<evidence type="ECO:0000256" key="1">
    <source>
        <dbReference type="ARBA" id="ARBA00002901"/>
    </source>
</evidence>
<dbReference type="GO" id="GO:0005829">
    <property type="term" value="C:cytosol"/>
    <property type="evidence" value="ECO:0007669"/>
    <property type="project" value="TreeGrafter"/>
</dbReference>
<dbReference type="NCBIfam" id="TIGR00177">
    <property type="entry name" value="molyb_syn"/>
    <property type="match status" value="1"/>
</dbReference>
<keyword evidence="7" id="KW-0479">Metal-binding</keyword>
<sequence>MIEVEEAIAKIQQVSAQQKKVETVSILEAVGRVCAEDVLAKIAVPHFPRAGMDGYAVVASETKGATKEQPVCLTVIDAIFAGDPEADLVKRQKSAVKIMTGALIPAGYDAVIKQEWTDYGDTIVKVYQASKAGDNYGVVGEDVRFNQKIISQYQLINSRTIGILAAQGIKEIRVLAPMKIGILATGSELVSLGTPLTSGKIYDSNLYTLAAFIQSSGSHVIFKERCSDSIAEISRFIHEKMEEVDLLITTGGVSVGEKDYVPQVIQQLAGEQLFHFVNMKPGTPVMASLYKKRVILSLSGNPFAAVVNLHLFYWSTLAHFMNCTELNLVKRKVKLMEALKPSMIRRFVRAYEENGVVSLVSKLHYSSVFHNTLETNCLIDQPAKTALNEGDYVMVYYWKI</sequence>